<proteinExistence type="predicted"/>
<dbReference type="RefSeq" id="XP_024882072.1">
    <property type="nucleotide sequence ID" value="XM_025026304.1"/>
</dbReference>
<keyword evidence="2" id="KW-1185">Reference proteome</keyword>
<reference evidence="3" key="1">
    <citation type="submission" date="2025-08" db="UniProtKB">
        <authorList>
            <consortium name="RefSeq"/>
        </authorList>
    </citation>
    <scope>IDENTIFICATION</scope>
    <source>
        <tissue evidence="3">Whole body</tissue>
    </source>
</reference>
<evidence type="ECO:0000256" key="1">
    <source>
        <dbReference type="SAM" id="SignalP"/>
    </source>
</evidence>
<dbReference type="GeneID" id="112461162"/>
<feature type="signal peptide" evidence="1">
    <location>
        <begin position="1"/>
        <end position="22"/>
    </location>
</feature>
<evidence type="ECO:0000313" key="2">
    <source>
        <dbReference type="Proteomes" id="UP000504618"/>
    </source>
</evidence>
<name>A0A6J1QI75_9HYME</name>
<organism evidence="2 3">
    <name type="scientific">Temnothorax curvispinosus</name>
    <dbReference type="NCBI Taxonomy" id="300111"/>
    <lineage>
        <taxon>Eukaryota</taxon>
        <taxon>Metazoa</taxon>
        <taxon>Ecdysozoa</taxon>
        <taxon>Arthropoda</taxon>
        <taxon>Hexapoda</taxon>
        <taxon>Insecta</taxon>
        <taxon>Pterygota</taxon>
        <taxon>Neoptera</taxon>
        <taxon>Endopterygota</taxon>
        <taxon>Hymenoptera</taxon>
        <taxon>Apocrita</taxon>
        <taxon>Aculeata</taxon>
        <taxon>Formicoidea</taxon>
        <taxon>Formicidae</taxon>
        <taxon>Myrmicinae</taxon>
        <taxon>Temnothorax</taxon>
    </lineage>
</organism>
<keyword evidence="1" id="KW-0732">Signal</keyword>
<protein>
    <submittedName>
        <fullName evidence="3">Uncharacterized protein LOC112461162</fullName>
    </submittedName>
</protein>
<sequence length="142" mass="16543">MKIIKYLCCTLACMCLLKVANTEVLKDKNSLLQFERQLLNALKEEKTIKSKRPFCNAFTGCGRFADKRRVKKKGPSTLRDLQDLEVTSDNIQLPVSLYRALLNAAKQNVWKAIDREEYDYRLQQMPRIYFSGQMPLRDTMES</sequence>
<evidence type="ECO:0000313" key="3">
    <source>
        <dbReference type="RefSeq" id="XP_024882072.1"/>
    </source>
</evidence>
<accession>A0A6J1QI75</accession>
<feature type="chain" id="PRO_5027074688" evidence="1">
    <location>
        <begin position="23"/>
        <end position="142"/>
    </location>
</feature>
<dbReference type="OrthoDB" id="6134464at2759"/>
<gene>
    <name evidence="3" type="primary">LOC112461162</name>
</gene>
<dbReference type="InterPro" id="IPR024276">
    <property type="entry name" value="CCAP"/>
</dbReference>
<dbReference type="Pfam" id="PF11105">
    <property type="entry name" value="CCAP"/>
    <property type="match status" value="1"/>
</dbReference>
<dbReference type="AlphaFoldDB" id="A0A6J1QI75"/>
<dbReference type="Proteomes" id="UP000504618">
    <property type="component" value="Unplaced"/>
</dbReference>